<keyword evidence="2" id="KW-0813">Transport</keyword>
<dbReference type="Gene3D" id="3.40.50.300">
    <property type="entry name" value="P-loop containing nucleotide triphosphate hydrolases"/>
    <property type="match status" value="2"/>
</dbReference>
<keyword evidence="7 10" id="KW-1133">Transmembrane helix</keyword>
<keyword evidence="6" id="KW-0067">ATP-binding</keyword>
<dbReference type="CDD" id="cd03244">
    <property type="entry name" value="ABCC_MRP_domain2"/>
    <property type="match status" value="1"/>
</dbReference>
<feature type="transmembrane region" description="Helical" evidence="10">
    <location>
        <begin position="897"/>
        <end position="922"/>
    </location>
</feature>
<dbReference type="InterPro" id="IPR003439">
    <property type="entry name" value="ABC_transporter-like_ATP-bd"/>
</dbReference>
<feature type="transmembrane region" description="Helical" evidence="10">
    <location>
        <begin position="854"/>
        <end position="877"/>
    </location>
</feature>
<evidence type="ECO:0000256" key="6">
    <source>
        <dbReference type="ARBA" id="ARBA00022840"/>
    </source>
</evidence>
<dbReference type="CDD" id="cd18596">
    <property type="entry name" value="ABC_6TM_VMR1_D1_like"/>
    <property type="match status" value="1"/>
</dbReference>
<dbReference type="InterPro" id="IPR050173">
    <property type="entry name" value="ABC_transporter_C-like"/>
</dbReference>
<dbReference type="SMART" id="SM00382">
    <property type="entry name" value="AAA"/>
    <property type="match status" value="2"/>
</dbReference>
<dbReference type="EMBL" id="JAFIQS010000010">
    <property type="protein sequence ID" value="KAG5165152.1"/>
    <property type="molecule type" value="Genomic_DNA"/>
</dbReference>
<evidence type="ECO:0000256" key="5">
    <source>
        <dbReference type="ARBA" id="ARBA00022741"/>
    </source>
</evidence>
<feature type="transmembrane region" description="Helical" evidence="10">
    <location>
        <begin position="233"/>
        <end position="254"/>
    </location>
</feature>
<feature type="domain" description="ABC transmembrane type-1" evidence="12">
    <location>
        <begin position="425"/>
        <end position="520"/>
    </location>
</feature>
<proteinExistence type="predicted"/>
<dbReference type="FunFam" id="1.20.1560.10:FF:000013">
    <property type="entry name" value="ABC transporter C family member 2"/>
    <property type="match status" value="1"/>
</dbReference>
<dbReference type="PROSITE" id="PS00211">
    <property type="entry name" value="ABC_TRANSPORTER_1"/>
    <property type="match status" value="1"/>
</dbReference>
<evidence type="ECO:0000256" key="7">
    <source>
        <dbReference type="ARBA" id="ARBA00022989"/>
    </source>
</evidence>
<feature type="transmembrane region" description="Helical" evidence="10">
    <location>
        <begin position="464"/>
        <end position="483"/>
    </location>
</feature>
<dbReference type="GO" id="GO:0016887">
    <property type="term" value="F:ATP hydrolysis activity"/>
    <property type="evidence" value="ECO:0007669"/>
    <property type="project" value="InterPro"/>
</dbReference>
<dbReference type="InterPro" id="IPR017871">
    <property type="entry name" value="ABC_transporter-like_CS"/>
</dbReference>
<dbReference type="Gene3D" id="1.20.1560.10">
    <property type="entry name" value="ABC transporter type 1, transmembrane domain"/>
    <property type="match status" value="2"/>
</dbReference>
<feature type="region of interest" description="Disordered" evidence="9">
    <location>
        <begin position="328"/>
        <end position="366"/>
    </location>
</feature>
<name>A0A8H8CG88_PSICU</name>
<dbReference type="CDD" id="cd18604">
    <property type="entry name" value="ABC_6TM_VMR1_D2_like"/>
    <property type="match status" value="1"/>
</dbReference>
<evidence type="ECO:0000256" key="8">
    <source>
        <dbReference type="ARBA" id="ARBA00023136"/>
    </source>
</evidence>
<feature type="domain" description="ABC transporter" evidence="11">
    <location>
        <begin position="1174"/>
        <end position="1417"/>
    </location>
</feature>
<evidence type="ECO:0000256" key="10">
    <source>
        <dbReference type="SAM" id="Phobius"/>
    </source>
</evidence>
<keyword evidence="8 10" id="KW-0472">Membrane</keyword>
<evidence type="ECO:0000256" key="3">
    <source>
        <dbReference type="ARBA" id="ARBA00022692"/>
    </source>
</evidence>
<dbReference type="SUPFAM" id="SSF90123">
    <property type="entry name" value="ABC transporter transmembrane region"/>
    <property type="match status" value="2"/>
</dbReference>
<dbReference type="InterPro" id="IPR027417">
    <property type="entry name" value="P-loop_NTPase"/>
</dbReference>
<accession>A0A8H8CG88</accession>
<dbReference type="CDD" id="cd03250">
    <property type="entry name" value="ABCC_MRP_domain1"/>
    <property type="match status" value="1"/>
</dbReference>
<dbReference type="Pfam" id="PF00664">
    <property type="entry name" value="ABC_membrane"/>
    <property type="match status" value="2"/>
</dbReference>
<evidence type="ECO:0008006" key="14">
    <source>
        <dbReference type="Google" id="ProtNLM"/>
    </source>
</evidence>
<dbReference type="GO" id="GO:0016020">
    <property type="term" value="C:membrane"/>
    <property type="evidence" value="ECO:0007669"/>
    <property type="project" value="UniProtKB-SubCell"/>
</dbReference>
<dbReference type="PROSITE" id="PS50929">
    <property type="entry name" value="ABC_TM1F"/>
    <property type="match status" value="2"/>
</dbReference>
<evidence type="ECO:0000259" key="12">
    <source>
        <dbReference type="PROSITE" id="PS50929"/>
    </source>
</evidence>
<feature type="transmembrane region" description="Helical" evidence="10">
    <location>
        <begin position="1032"/>
        <end position="1052"/>
    </location>
</feature>
<dbReference type="SUPFAM" id="SSF52540">
    <property type="entry name" value="P-loop containing nucleoside triphosphate hydrolases"/>
    <property type="match status" value="2"/>
</dbReference>
<feature type="transmembrane region" description="Helical" evidence="10">
    <location>
        <begin position="984"/>
        <end position="1012"/>
    </location>
</feature>
<evidence type="ECO:0000256" key="1">
    <source>
        <dbReference type="ARBA" id="ARBA00004141"/>
    </source>
</evidence>
<organism evidence="13">
    <name type="scientific">Psilocybe cubensis</name>
    <name type="common">Psychedelic mushroom</name>
    <name type="synonym">Stropharia cubensis</name>
    <dbReference type="NCBI Taxonomy" id="181762"/>
    <lineage>
        <taxon>Eukaryota</taxon>
        <taxon>Fungi</taxon>
        <taxon>Dikarya</taxon>
        <taxon>Basidiomycota</taxon>
        <taxon>Agaricomycotina</taxon>
        <taxon>Agaricomycetes</taxon>
        <taxon>Agaricomycetidae</taxon>
        <taxon>Agaricales</taxon>
        <taxon>Agaricineae</taxon>
        <taxon>Strophariaceae</taxon>
        <taxon>Psilocybe</taxon>
    </lineage>
</organism>
<gene>
    <name evidence="13" type="ORF">JR316_009848</name>
</gene>
<dbReference type="PANTHER" id="PTHR24223:SF356">
    <property type="entry name" value="ATP-BINDING CASSETTE TRANSPORTER ABC4"/>
    <property type="match status" value="1"/>
</dbReference>
<dbReference type="GO" id="GO:0005524">
    <property type="term" value="F:ATP binding"/>
    <property type="evidence" value="ECO:0007669"/>
    <property type="project" value="UniProtKB-KW"/>
</dbReference>
<evidence type="ECO:0000259" key="11">
    <source>
        <dbReference type="PROSITE" id="PS50893"/>
    </source>
</evidence>
<dbReference type="InterPro" id="IPR011527">
    <property type="entry name" value="ABC1_TM_dom"/>
</dbReference>
<dbReference type="InterPro" id="IPR003593">
    <property type="entry name" value="AAA+_ATPase"/>
</dbReference>
<feature type="compositionally biased region" description="Polar residues" evidence="9">
    <location>
        <begin position="336"/>
        <end position="347"/>
    </location>
</feature>
<dbReference type="Pfam" id="PF00005">
    <property type="entry name" value="ABC_tran"/>
    <property type="match status" value="2"/>
</dbReference>
<dbReference type="InterPro" id="IPR036640">
    <property type="entry name" value="ABC1_TM_sf"/>
</dbReference>
<feature type="transmembrane region" description="Helical" evidence="10">
    <location>
        <begin position="1082"/>
        <end position="1102"/>
    </location>
</feature>
<comment type="caution">
    <text evidence="13">The sequence shown here is derived from an EMBL/GenBank/DDBJ whole genome shotgun (WGS) entry which is preliminary data.</text>
</comment>
<dbReference type="GO" id="GO:0140359">
    <property type="term" value="F:ABC-type transporter activity"/>
    <property type="evidence" value="ECO:0007669"/>
    <property type="project" value="InterPro"/>
</dbReference>
<evidence type="ECO:0000313" key="13">
    <source>
        <dbReference type="EMBL" id="KAG5165152.1"/>
    </source>
</evidence>
<dbReference type="PROSITE" id="PS50893">
    <property type="entry name" value="ABC_TRANSPORTER_2"/>
    <property type="match status" value="2"/>
</dbReference>
<feature type="transmembrane region" description="Helical" evidence="10">
    <location>
        <begin position="34"/>
        <end position="53"/>
    </location>
</feature>
<dbReference type="FunFam" id="3.40.50.300:FF:000163">
    <property type="entry name" value="Multidrug resistance-associated protein member 4"/>
    <property type="match status" value="1"/>
</dbReference>
<keyword evidence="3 10" id="KW-0812">Transmembrane</keyword>
<dbReference type="PANTHER" id="PTHR24223">
    <property type="entry name" value="ATP-BINDING CASSETTE SUB-FAMILY C"/>
    <property type="match status" value="1"/>
</dbReference>
<feature type="domain" description="ABC transmembrane type-1" evidence="12">
    <location>
        <begin position="865"/>
        <end position="1138"/>
    </location>
</feature>
<keyword evidence="5" id="KW-0547">Nucleotide-binding</keyword>
<comment type="subcellular location">
    <subcellularLocation>
        <location evidence="1">Membrane</location>
        <topology evidence="1">Multi-pass membrane protein</topology>
    </subcellularLocation>
</comment>
<reference evidence="13" key="1">
    <citation type="submission" date="2021-02" db="EMBL/GenBank/DDBJ databases">
        <title>Psilocybe cubensis genome.</title>
        <authorList>
            <person name="Mckernan K.J."/>
            <person name="Crawford S."/>
            <person name="Trippe A."/>
            <person name="Kane L.T."/>
            <person name="Mclaughlin S."/>
        </authorList>
    </citation>
    <scope>NUCLEOTIDE SEQUENCE [LARGE SCALE GENOMIC DNA]</scope>
    <source>
        <strain evidence="13">MGC-MH-2018</strain>
    </source>
</reference>
<feature type="domain" description="ABC transporter" evidence="11">
    <location>
        <begin position="568"/>
        <end position="799"/>
    </location>
</feature>
<feature type="transmembrane region" description="Helical" evidence="10">
    <location>
        <begin position="274"/>
        <end position="295"/>
    </location>
</feature>
<evidence type="ECO:0000256" key="4">
    <source>
        <dbReference type="ARBA" id="ARBA00022737"/>
    </source>
</evidence>
<keyword evidence="4" id="KW-0677">Repeat</keyword>
<protein>
    <recommendedName>
        <fullName evidence="14">P-loop containing nucleoside triphosphate hydrolase protein</fullName>
    </recommendedName>
</protein>
<evidence type="ECO:0000256" key="9">
    <source>
        <dbReference type="SAM" id="MobiDB-lite"/>
    </source>
</evidence>
<sequence length="1455" mass="161595">MDYAYWGGQKVIEEPHVYSAVLQKWGILAMNDSLAIPAILTISIICFQAIQHLSRGFGAVHLSGRNANGQHLTPTPAVNPATLQYLRQQSKDNAGLVTFGDIWPLATYTQQPKDWPQDEFLWIKLAILSFTAWFIPLFVPRRYVPVNPEDPMPEPNNEQTCSIFSLGLFSYLDPVVSLGSRVEHLEASKLPPLSDTDFSRNLVAKAFPYLDVYSGAKKRHLFIGLMSVFRYEYSVMALSVIGQVVAGFLSPIGINRILSYIENGGEGATIRPWFWILCLFCGPSFDSILFQWYIFLATRTLTHTEALMTQLIFEHSLRVRFTADSSEEVKPKITTDQDQTGVNTDSSEGLEPAAPAEQADAVSATPGAPPGIPVLSPLNQSDANDEASSSKKESHFIGKINNLVTTDLGNVIDARDFLFVVIAVLKMVKLFGWEQELAKKIDNKREEELSAIWRYKTFSIFTRFFNVFIPTATMVATYATYTMVMKRSLTPSIIFSSLTVFTMIRNQLFQINSQLSTSIQGKVSLDRISDFLCNTELLDSFENSIVIDNPLPESEEIGFRKASFSWRVGSNDSAPTSVHNQYRLEIKDELLFKPNCINLIVGPTGSGKTSILMALLGEMHFIKSGLDAWFNLPRSGGVAYAAQESWVQNDTIKDNILFGSAYDEVRYKKVLYQCALERDLNLFEAGDATEVGERGITLSGGQKARITLARAIYSQAKVLLLDDILAALDVHTTVWIVNKCFNGDLVQDRTILLVTHNIALLAPISGFIVSLGHDGAIVTQGTDFKNGFSQESALRNEFIDNSEDVWNQETDMTIDEKEIASSGKLVVAEEIATGHITWKSFKLYLSALAGDNPVAFFSVFLGGFLALNCVNGFQVWFLGYWGSKYENHNPQDVSVSLYLSLYCAIVFMGLAFNILSNLFYVFGVIQALRKISSVLMTSILTCTLRWLDKTPTSRIIARCTQDIRIIDGELPEEFRDLVRVTISLLVNLGGVVIFTPSFFLPGMAVAALGLYLGNLYLKASLPVRRERSNARAPVLAHFTAAISGIVSIRAYGAQANFKAESMRRIDLYTRISRISFNLNRWIGIRADILGSMFTVALASYLVYGNFIGSSNTGFSLTMAVDFCSTILFWVRVFNDLELQSNSLERVQHYIDIEHEPLPTKEGLPPATWPKSGDLIVENLSARYSEACGYIFDGPKVLHGLSFNIESGKRVGIVGRTGSGKSSLTLALLRCILTEGTVYYDGLPTNRINLDALRSNITIIPQSPELITGSLRQNLDPFEQYDDATLYEALRSAGLFSIRNEGADRTISLDNQVSMGGGNLSVGERQIVALARAMVRGSKLLILDEATSAIDYKTDAIIQETLRQKLNKDTTVITVAHRLQTIMDADKILSDADIFAQRQLEAEVSRRWSLTKAVLEFDTPSVLLQKEGGMFKALVDESSDKADLYAMVDQQCNLRL</sequence>
<evidence type="ECO:0000256" key="2">
    <source>
        <dbReference type="ARBA" id="ARBA00022448"/>
    </source>
</evidence>